<dbReference type="InterPro" id="IPR036291">
    <property type="entry name" value="NAD(P)-bd_dom_sf"/>
</dbReference>
<dbReference type="SUPFAM" id="SSF51735">
    <property type="entry name" value="NAD(P)-binding Rossmann-fold domains"/>
    <property type="match status" value="1"/>
</dbReference>
<dbReference type="Pfam" id="PF22725">
    <property type="entry name" value="GFO_IDH_MocA_C3"/>
    <property type="match status" value="1"/>
</dbReference>
<feature type="domain" description="Gfo/Idh/MocA-like oxidoreductase N-terminal" evidence="3">
    <location>
        <begin position="4"/>
        <end position="119"/>
    </location>
</feature>
<dbReference type="PANTHER" id="PTHR43708">
    <property type="entry name" value="CONSERVED EXPRESSED OXIDOREDUCTASE (EUROFUNG)"/>
    <property type="match status" value="1"/>
</dbReference>
<evidence type="ECO:0000259" key="3">
    <source>
        <dbReference type="Pfam" id="PF01408"/>
    </source>
</evidence>
<dbReference type="Proteomes" id="UP000281061">
    <property type="component" value="Unassembled WGS sequence"/>
</dbReference>
<comment type="similarity">
    <text evidence="1">Belongs to the Gfo/Idh/MocA family.</text>
</comment>
<reference evidence="5 6" key="1">
    <citation type="submission" date="2018-10" db="EMBL/GenBank/DDBJ databases">
        <title>Genome sequences of five Lactobacillus pentosus strains isolated from brines of traditionally fermented spanish-style green table olives and differences between them.</title>
        <authorList>
            <person name="Jimenez Diaz R."/>
        </authorList>
    </citation>
    <scope>NUCLEOTIDE SEQUENCE [LARGE SCALE GENOMIC DNA]</scope>
    <source>
        <strain evidence="5 6">IG8</strain>
    </source>
</reference>
<dbReference type="RefSeq" id="WP_122211199.1">
    <property type="nucleotide sequence ID" value="NZ_RDCH01000038.1"/>
</dbReference>
<dbReference type="Gene3D" id="3.40.50.720">
    <property type="entry name" value="NAD(P)-binding Rossmann-like Domain"/>
    <property type="match status" value="1"/>
</dbReference>
<organism evidence="5 6">
    <name type="scientific">Lactiplantibacillus pentosus</name>
    <name type="common">Lactobacillus pentosus</name>
    <dbReference type="NCBI Taxonomy" id="1589"/>
    <lineage>
        <taxon>Bacteria</taxon>
        <taxon>Bacillati</taxon>
        <taxon>Bacillota</taxon>
        <taxon>Bacilli</taxon>
        <taxon>Lactobacillales</taxon>
        <taxon>Lactobacillaceae</taxon>
        <taxon>Lactiplantibacillus</taxon>
    </lineage>
</organism>
<protein>
    <submittedName>
        <fullName evidence="5">Gfo/Idh/MocA family oxidoreductase</fullName>
    </submittedName>
</protein>
<dbReference type="EMBL" id="RDCL01000049">
    <property type="protein sequence ID" value="RMW55891.1"/>
    <property type="molecule type" value="Genomic_DNA"/>
</dbReference>
<dbReference type="SUPFAM" id="SSF55347">
    <property type="entry name" value="Glyceraldehyde-3-phosphate dehydrogenase-like, C-terminal domain"/>
    <property type="match status" value="1"/>
</dbReference>
<evidence type="ECO:0000256" key="2">
    <source>
        <dbReference type="ARBA" id="ARBA00023002"/>
    </source>
</evidence>
<comment type="caution">
    <text evidence="5">The sequence shown here is derived from an EMBL/GenBank/DDBJ whole genome shotgun (WGS) entry which is preliminary data.</text>
</comment>
<proteinExistence type="inferred from homology"/>
<dbReference type="PANTHER" id="PTHR43708:SF5">
    <property type="entry name" value="CONSERVED EXPRESSED OXIDOREDUCTASE (EUROFUNG)-RELATED"/>
    <property type="match status" value="1"/>
</dbReference>
<dbReference type="GO" id="GO:0000166">
    <property type="term" value="F:nucleotide binding"/>
    <property type="evidence" value="ECO:0007669"/>
    <property type="project" value="InterPro"/>
</dbReference>
<evidence type="ECO:0000259" key="4">
    <source>
        <dbReference type="Pfam" id="PF22725"/>
    </source>
</evidence>
<dbReference type="InterPro" id="IPR055170">
    <property type="entry name" value="GFO_IDH_MocA-like_dom"/>
</dbReference>
<dbReference type="AlphaFoldDB" id="A0AB37RL19"/>
<dbReference type="InterPro" id="IPR051317">
    <property type="entry name" value="Gfo/Idh/MocA_oxidoreduct"/>
</dbReference>
<dbReference type="GO" id="GO:0016491">
    <property type="term" value="F:oxidoreductase activity"/>
    <property type="evidence" value="ECO:0007669"/>
    <property type="project" value="UniProtKB-KW"/>
</dbReference>
<accession>A0AB37RL19</accession>
<name>A0AB37RL19_LACPE</name>
<sequence length="349" mass="39716">MTKKLVLIGYGGMGTRHLQRLEHVSEIEVVGVFDIDPNKLVQAKQDGYRVYTSYMAVLEDSAVDILLIATPNDSHKLLSIDAMKAGKHVICEKPVTLSTKDFQEILDVASAYHRCFMVDQNRRWDENYQMVKKVVDDSSLGKVYEIRNIVDGSRGIPQDWRREKQPGGGMVYDWCVHLLDRILILKQNAKLTSVYGHLSFILHHEVDDGFQVILTFDDETRVVLEVGTANFIKLPEWYVAGTTGTMEIEDFELHGKYVTLNGELARDTVPVEAGAGFTKTMAPRTDNSISEHELPKIQTDVCDFYRNFVNWIDGKEEPLVKNTEVMWTLKVIDMIFESAKTNQVINLNN</sequence>
<gene>
    <name evidence="5" type="ORF">D6U17_06470</name>
</gene>
<evidence type="ECO:0000313" key="6">
    <source>
        <dbReference type="Proteomes" id="UP000281061"/>
    </source>
</evidence>
<dbReference type="InterPro" id="IPR000683">
    <property type="entry name" value="Gfo/Idh/MocA-like_OxRdtase_N"/>
</dbReference>
<evidence type="ECO:0000256" key="1">
    <source>
        <dbReference type="ARBA" id="ARBA00010928"/>
    </source>
</evidence>
<dbReference type="Gene3D" id="3.30.360.10">
    <property type="entry name" value="Dihydrodipicolinate Reductase, domain 2"/>
    <property type="match status" value="1"/>
</dbReference>
<evidence type="ECO:0000313" key="5">
    <source>
        <dbReference type="EMBL" id="RMW55891.1"/>
    </source>
</evidence>
<dbReference type="Pfam" id="PF01408">
    <property type="entry name" value="GFO_IDH_MocA"/>
    <property type="match status" value="1"/>
</dbReference>
<feature type="domain" description="GFO/IDH/MocA-like oxidoreductase" evidence="4">
    <location>
        <begin position="128"/>
        <end position="247"/>
    </location>
</feature>
<keyword evidence="2" id="KW-0560">Oxidoreductase</keyword>